<dbReference type="InterPro" id="IPR001845">
    <property type="entry name" value="HTH_ArsR_DNA-bd_dom"/>
</dbReference>
<reference evidence="5 6" key="1">
    <citation type="journal article" date="2008" name="Proc. Natl. Acad. Sci. U.S.A.">
        <title>The genome of Cyanothece 51142, a unicellular diazotrophic cyanobacterium important in the marine nitrogen cycle.</title>
        <authorList>
            <person name="Welsh E.A."/>
            <person name="Liberton M."/>
            <person name="Stoeckel J."/>
            <person name="Loh T."/>
            <person name="Elvitigala T."/>
            <person name="Wang C."/>
            <person name="Wollam A."/>
            <person name="Fulton R.S."/>
            <person name="Clifton S.W."/>
            <person name="Jacobs J.M."/>
            <person name="Aurora R."/>
            <person name="Ghosh B.K."/>
            <person name="Sherman L.A."/>
            <person name="Smith R.D."/>
            <person name="Wilson R.K."/>
            <person name="Pakrasi H.B."/>
        </authorList>
    </citation>
    <scope>NUCLEOTIDE SEQUENCE [LARGE SCALE GENOMIC DNA]</scope>
    <source>
        <strain evidence="6">ATCC 51142 / BH68</strain>
    </source>
</reference>
<accession>B1WQ14</accession>
<dbReference type="STRING" id="43989.cce_3981"/>
<dbReference type="NCBIfam" id="NF033788">
    <property type="entry name" value="HTH_metalloreg"/>
    <property type="match status" value="1"/>
</dbReference>
<dbReference type="PANTHER" id="PTHR43132:SF2">
    <property type="entry name" value="ARSENICAL RESISTANCE OPERON REPRESSOR ARSR-RELATED"/>
    <property type="match status" value="1"/>
</dbReference>
<dbReference type="HOGENOM" id="CLU_097806_7_5_3"/>
<evidence type="ECO:0000256" key="1">
    <source>
        <dbReference type="ARBA" id="ARBA00023015"/>
    </source>
</evidence>
<dbReference type="GO" id="GO:0003700">
    <property type="term" value="F:DNA-binding transcription factor activity"/>
    <property type="evidence" value="ECO:0007669"/>
    <property type="project" value="InterPro"/>
</dbReference>
<keyword evidence="1" id="KW-0805">Transcription regulation</keyword>
<keyword evidence="2" id="KW-0238">DNA-binding</keyword>
<dbReference type="RefSeq" id="WP_009543927.1">
    <property type="nucleotide sequence ID" value="NC_010546.1"/>
</dbReference>
<dbReference type="PROSITE" id="PS50987">
    <property type="entry name" value="HTH_ARSR_2"/>
    <property type="match status" value="1"/>
</dbReference>
<name>B1WQ14_CROS5</name>
<dbReference type="Gene3D" id="1.10.10.10">
    <property type="entry name" value="Winged helix-like DNA-binding domain superfamily/Winged helix DNA-binding domain"/>
    <property type="match status" value="1"/>
</dbReference>
<dbReference type="InterPro" id="IPR036390">
    <property type="entry name" value="WH_DNA-bd_sf"/>
</dbReference>
<dbReference type="EMBL" id="CP000806">
    <property type="protein sequence ID" value="ACB53329.1"/>
    <property type="molecule type" value="Genomic_DNA"/>
</dbReference>
<keyword evidence="3" id="KW-0804">Transcription</keyword>
<dbReference type="InterPro" id="IPR011991">
    <property type="entry name" value="ArsR-like_HTH"/>
</dbReference>
<dbReference type="SUPFAM" id="SSF46785">
    <property type="entry name" value="Winged helix' DNA-binding domain"/>
    <property type="match status" value="1"/>
</dbReference>
<organism evidence="5 6">
    <name type="scientific">Crocosphaera subtropica (strain ATCC 51142 / BH68)</name>
    <name type="common">Cyanothece sp. (strain ATCC 51142)</name>
    <dbReference type="NCBI Taxonomy" id="43989"/>
    <lineage>
        <taxon>Bacteria</taxon>
        <taxon>Bacillati</taxon>
        <taxon>Cyanobacteriota</taxon>
        <taxon>Cyanophyceae</taxon>
        <taxon>Oscillatoriophycideae</taxon>
        <taxon>Chroococcales</taxon>
        <taxon>Aphanothecaceae</taxon>
        <taxon>Crocosphaera</taxon>
        <taxon>Crocosphaera subtropica</taxon>
    </lineage>
</organism>
<dbReference type="Pfam" id="PF01022">
    <property type="entry name" value="HTH_5"/>
    <property type="match status" value="1"/>
</dbReference>
<dbReference type="Proteomes" id="UP000001203">
    <property type="component" value="Chromosome circular"/>
</dbReference>
<protein>
    <submittedName>
        <fullName evidence="5">Transcriptional regulator, ArsR family</fullName>
    </submittedName>
</protein>
<feature type="domain" description="HTH arsR-type" evidence="4">
    <location>
        <begin position="1"/>
        <end position="97"/>
    </location>
</feature>
<dbReference type="AlphaFoldDB" id="B1WQ14"/>
<dbReference type="eggNOG" id="COG0640">
    <property type="taxonomic scope" value="Bacteria"/>
</dbReference>
<dbReference type="KEGG" id="cyt:cce_3981"/>
<dbReference type="PANTHER" id="PTHR43132">
    <property type="entry name" value="ARSENICAL RESISTANCE OPERON REPRESSOR ARSR-RELATED"/>
    <property type="match status" value="1"/>
</dbReference>
<sequence>MIDESKSCADKLKILADTTRLSVLRILMEGSKHVGEINDVLGLEQSLLSHHLKVLRQAGFVTTTRDGKAVLYHFVPIIRQKGITKVIDLGCCILCFE</sequence>
<evidence type="ECO:0000259" key="4">
    <source>
        <dbReference type="PROSITE" id="PS50987"/>
    </source>
</evidence>
<evidence type="ECO:0000256" key="2">
    <source>
        <dbReference type="ARBA" id="ARBA00023125"/>
    </source>
</evidence>
<evidence type="ECO:0000313" key="5">
    <source>
        <dbReference type="EMBL" id="ACB53329.1"/>
    </source>
</evidence>
<dbReference type="CDD" id="cd00090">
    <property type="entry name" value="HTH_ARSR"/>
    <property type="match status" value="1"/>
</dbReference>
<dbReference type="InterPro" id="IPR051011">
    <property type="entry name" value="Metal_resp_trans_reg"/>
</dbReference>
<gene>
    <name evidence="5" type="ordered locus">cce_3981</name>
</gene>
<proteinExistence type="predicted"/>
<dbReference type="OrthoDB" id="9798835at2"/>
<dbReference type="PRINTS" id="PR00778">
    <property type="entry name" value="HTHARSR"/>
</dbReference>
<dbReference type="InterPro" id="IPR036388">
    <property type="entry name" value="WH-like_DNA-bd_sf"/>
</dbReference>
<dbReference type="GO" id="GO:0003677">
    <property type="term" value="F:DNA binding"/>
    <property type="evidence" value="ECO:0007669"/>
    <property type="project" value="UniProtKB-KW"/>
</dbReference>
<evidence type="ECO:0000313" key="6">
    <source>
        <dbReference type="Proteomes" id="UP000001203"/>
    </source>
</evidence>
<keyword evidence="6" id="KW-1185">Reference proteome</keyword>
<dbReference type="SMART" id="SM00418">
    <property type="entry name" value="HTH_ARSR"/>
    <property type="match status" value="1"/>
</dbReference>
<evidence type="ECO:0000256" key="3">
    <source>
        <dbReference type="ARBA" id="ARBA00023163"/>
    </source>
</evidence>